<organism evidence="1 2">
    <name type="scientific">Leersia perrieri</name>
    <dbReference type="NCBI Taxonomy" id="77586"/>
    <lineage>
        <taxon>Eukaryota</taxon>
        <taxon>Viridiplantae</taxon>
        <taxon>Streptophyta</taxon>
        <taxon>Embryophyta</taxon>
        <taxon>Tracheophyta</taxon>
        <taxon>Spermatophyta</taxon>
        <taxon>Magnoliopsida</taxon>
        <taxon>Liliopsida</taxon>
        <taxon>Poales</taxon>
        <taxon>Poaceae</taxon>
        <taxon>BOP clade</taxon>
        <taxon>Oryzoideae</taxon>
        <taxon>Oryzeae</taxon>
        <taxon>Oryzinae</taxon>
        <taxon>Leersia</taxon>
    </lineage>
</organism>
<dbReference type="Gramene" id="LPERR06G11950.1">
    <property type="protein sequence ID" value="LPERR06G11950.1"/>
    <property type="gene ID" value="LPERR06G11950"/>
</dbReference>
<dbReference type="Proteomes" id="UP000032180">
    <property type="component" value="Chromosome 6"/>
</dbReference>
<evidence type="ECO:0000313" key="2">
    <source>
        <dbReference type="Proteomes" id="UP000032180"/>
    </source>
</evidence>
<dbReference type="AlphaFoldDB" id="A0A0D9WQ31"/>
<accession>A0A0D9WQ31</accession>
<protein>
    <submittedName>
        <fullName evidence="1">Uncharacterized protein</fullName>
    </submittedName>
</protein>
<dbReference type="HOGENOM" id="CLU_1557503_0_0_1"/>
<proteinExistence type="predicted"/>
<dbReference type="EnsemblPlants" id="LPERR06G11950.1">
    <property type="protein sequence ID" value="LPERR06G11950.1"/>
    <property type="gene ID" value="LPERR06G11950"/>
</dbReference>
<keyword evidence="2" id="KW-1185">Reference proteome</keyword>
<evidence type="ECO:0000313" key="1">
    <source>
        <dbReference type="EnsemblPlants" id="LPERR06G11950.1"/>
    </source>
</evidence>
<reference evidence="1 2" key="1">
    <citation type="submission" date="2012-08" db="EMBL/GenBank/DDBJ databases">
        <title>Oryza genome evolution.</title>
        <authorList>
            <person name="Wing R.A."/>
        </authorList>
    </citation>
    <scope>NUCLEOTIDE SEQUENCE</scope>
</reference>
<reference evidence="2" key="2">
    <citation type="submission" date="2013-12" db="EMBL/GenBank/DDBJ databases">
        <authorList>
            <person name="Yu Y."/>
            <person name="Lee S."/>
            <person name="de Baynast K."/>
            <person name="Wissotski M."/>
            <person name="Liu L."/>
            <person name="Talag J."/>
            <person name="Goicoechea J."/>
            <person name="Angelova A."/>
            <person name="Jetty R."/>
            <person name="Kudrna D."/>
            <person name="Golser W."/>
            <person name="Rivera L."/>
            <person name="Zhang J."/>
            <person name="Wing R."/>
        </authorList>
    </citation>
    <scope>NUCLEOTIDE SEQUENCE</scope>
</reference>
<name>A0A0D9WQ31_9ORYZ</name>
<reference evidence="1" key="3">
    <citation type="submission" date="2015-04" db="UniProtKB">
        <authorList>
            <consortium name="EnsemblPlants"/>
        </authorList>
    </citation>
    <scope>IDENTIFICATION</scope>
</reference>
<sequence>MAAQGKAIAEREAAVEGREAAVLQAQEEVSLSFRALEECEQQLVAASRCQQEELERRERDIATREQEVGDVEARAQELEQRERALPPQPVPHFGEAAPDLERARQRIADLEHMLDLGTKIMAASVARLHEAAREVGCLGGLASQVDVLAKGIKGVLEEVDEVAKDSPYDLAR</sequence>